<dbReference type="STRING" id="537007.BLAHAN_04010"/>
<evidence type="ECO:0000313" key="1">
    <source>
        <dbReference type="EMBL" id="EEX23224.1"/>
    </source>
</evidence>
<dbReference type="Proteomes" id="UP000003755">
    <property type="component" value="Unassembled WGS sequence"/>
</dbReference>
<dbReference type="AlphaFoldDB" id="C9L3U3"/>
<keyword evidence="2" id="KW-1185">Reference proteome</keyword>
<name>C9L3U3_BLAHA</name>
<organism evidence="1 2">
    <name type="scientific">Blautia hansenii DSM 20583</name>
    <dbReference type="NCBI Taxonomy" id="537007"/>
    <lineage>
        <taxon>Bacteria</taxon>
        <taxon>Bacillati</taxon>
        <taxon>Bacillota</taxon>
        <taxon>Clostridia</taxon>
        <taxon>Lachnospirales</taxon>
        <taxon>Lachnospiraceae</taxon>
        <taxon>Blautia</taxon>
    </lineage>
</organism>
<comment type="caution">
    <text evidence="1">The sequence shown here is derived from an EMBL/GenBank/DDBJ whole genome shotgun (WGS) entry which is preliminary data.</text>
</comment>
<sequence length="49" mass="5781">MPISVLLLTATIEKRKGGMSYEQYCGKNYGRTSMRNRVQYSDFWWNSGR</sequence>
<accession>C9L3U3</accession>
<gene>
    <name evidence="1" type="ORF">BLAHAN_04010</name>
</gene>
<evidence type="ECO:0000313" key="2">
    <source>
        <dbReference type="Proteomes" id="UP000003755"/>
    </source>
</evidence>
<reference evidence="1" key="1">
    <citation type="submission" date="2009-09" db="EMBL/GenBank/DDBJ databases">
        <authorList>
            <person name="Weinstock G."/>
            <person name="Sodergren E."/>
            <person name="Clifton S."/>
            <person name="Fulton L."/>
            <person name="Fulton B."/>
            <person name="Courtney L."/>
            <person name="Fronick C."/>
            <person name="Harrison M."/>
            <person name="Strong C."/>
            <person name="Farmer C."/>
            <person name="Delahaunty K."/>
            <person name="Markovic C."/>
            <person name="Hall O."/>
            <person name="Minx P."/>
            <person name="Tomlinson C."/>
            <person name="Mitreva M."/>
            <person name="Nelson J."/>
            <person name="Hou S."/>
            <person name="Wollam A."/>
            <person name="Pepin K.H."/>
            <person name="Johnson M."/>
            <person name="Bhonagiri V."/>
            <person name="Nash W.E."/>
            <person name="Warren W."/>
            <person name="Chinwalla A."/>
            <person name="Mardis E.R."/>
            <person name="Wilson R.K."/>
        </authorList>
    </citation>
    <scope>NUCLEOTIDE SEQUENCE [LARGE SCALE GENOMIC DNA]</scope>
    <source>
        <strain evidence="1">DSM 20583</strain>
    </source>
</reference>
<protein>
    <submittedName>
        <fullName evidence="1">Uncharacterized protein</fullName>
    </submittedName>
</protein>
<dbReference type="EMBL" id="ABYU02000002">
    <property type="protein sequence ID" value="EEX23224.1"/>
    <property type="molecule type" value="Genomic_DNA"/>
</dbReference>
<dbReference type="HOGENOM" id="CLU_3132857_0_0_9"/>
<proteinExistence type="predicted"/>